<feature type="chain" id="PRO_5016280911" evidence="2">
    <location>
        <begin position="22"/>
        <end position="373"/>
    </location>
</feature>
<keyword evidence="4" id="KW-1185">Reference proteome</keyword>
<dbReference type="Proteomes" id="UP000245396">
    <property type="component" value="Unassembled WGS sequence"/>
</dbReference>
<feature type="signal peptide" evidence="2">
    <location>
        <begin position="1"/>
        <end position="21"/>
    </location>
</feature>
<dbReference type="STRING" id="1192868.GCA_000304395_01981"/>
<dbReference type="InterPro" id="IPR038404">
    <property type="entry name" value="TRAP_DctP_sf"/>
</dbReference>
<dbReference type="CDD" id="cd13666">
    <property type="entry name" value="PBP2_TRAP_DctP_like_1"/>
    <property type="match status" value="1"/>
</dbReference>
<dbReference type="EMBL" id="QGGG01000005">
    <property type="protein sequence ID" value="PWJ84404.1"/>
    <property type="molecule type" value="Genomic_DNA"/>
</dbReference>
<gene>
    <name evidence="3" type="ORF">C7441_10520</name>
</gene>
<sequence>MKRLLMTAVASVALTSGMAQAETFQATNWMTPAHILNEFPYQKFAADVKEASKGSVDFEIYSSGSLVPAPTTMQGIGDGVAQLGIVYPPYNPSELPLNNVVNDLVFVSDDDFAAAFAWTELGLTNEKVRAEWNKNGGVFVGGYATPVYNFVCMKEITDPASAEGLKIRTAGTAQTAWVQSLKAVPVSVPIADVYSGLERGSLDCTMTDPTNLDKGNKFWEVAKTVNLLPMGVVVGATYVYNKDFWSGLSPENRRILLDETAIGLARSQVAYHVGVANALKGSEERGLKITEANPDMVAALDKFKTSMIAELPKRSMAERKIEDPSDVIANFLELQKKWSGLMADVDRTDPDAVARIVKENLYSKLDENTFGLN</sequence>
<comment type="caution">
    <text evidence="3">The sequence shown here is derived from an EMBL/GenBank/DDBJ whole genome shotgun (WGS) entry which is preliminary data.</text>
</comment>
<proteinExistence type="predicted"/>
<keyword evidence="1 2" id="KW-0732">Signal</keyword>
<dbReference type="RefSeq" id="WP_170125051.1">
    <property type="nucleotide sequence ID" value="NZ_QGGG01000005.1"/>
</dbReference>
<dbReference type="PANTHER" id="PTHR33376">
    <property type="match status" value="1"/>
</dbReference>
<dbReference type="InterPro" id="IPR018389">
    <property type="entry name" value="DctP_fam"/>
</dbReference>
<protein>
    <submittedName>
        <fullName evidence="3">TRAP-type C4-dicarboxylate transport system substrate-binding protein</fullName>
    </submittedName>
</protein>
<dbReference type="Pfam" id="PF03480">
    <property type="entry name" value="DctP"/>
    <property type="match status" value="1"/>
</dbReference>
<evidence type="ECO:0000313" key="4">
    <source>
        <dbReference type="Proteomes" id="UP000245396"/>
    </source>
</evidence>
<dbReference type="PANTHER" id="PTHR33376:SF15">
    <property type="entry name" value="BLL6794 PROTEIN"/>
    <property type="match status" value="1"/>
</dbReference>
<dbReference type="GO" id="GO:0055085">
    <property type="term" value="P:transmembrane transport"/>
    <property type="evidence" value="ECO:0007669"/>
    <property type="project" value="InterPro"/>
</dbReference>
<dbReference type="AlphaFoldDB" id="A0A316CQC7"/>
<evidence type="ECO:0000256" key="1">
    <source>
        <dbReference type="ARBA" id="ARBA00022729"/>
    </source>
</evidence>
<organism evidence="3 4">
    <name type="scientific">Pseudaminobacter salicylatoxidans</name>
    <dbReference type="NCBI Taxonomy" id="93369"/>
    <lineage>
        <taxon>Bacteria</taxon>
        <taxon>Pseudomonadati</taxon>
        <taxon>Pseudomonadota</taxon>
        <taxon>Alphaproteobacteria</taxon>
        <taxon>Hyphomicrobiales</taxon>
        <taxon>Phyllobacteriaceae</taxon>
        <taxon>Pseudaminobacter</taxon>
    </lineage>
</organism>
<evidence type="ECO:0000256" key="2">
    <source>
        <dbReference type="SAM" id="SignalP"/>
    </source>
</evidence>
<evidence type="ECO:0000313" key="3">
    <source>
        <dbReference type="EMBL" id="PWJ84404.1"/>
    </source>
</evidence>
<accession>A0A316CQC7</accession>
<dbReference type="Gene3D" id="3.40.190.170">
    <property type="entry name" value="Bacterial extracellular solute-binding protein, family 7"/>
    <property type="match status" value="1"/>
</dbReference>
<reference evidence="3 4" key="1">
    <citation type="submission" date="2018-05" db="EMBL/GenBank/DDBJ databases">
        <title>Genomic Encyclopedia of Type Strains, Phase IV (KMG-IV): sequencing the most valuable type-strain genomes for metagenomic binning, comparative biology and taxonomic classification.</title>
        <authorList>
            <person name="Goeker M."/>
        </authorList>
    </citation>
    <scope>NUCLEOTIDE SEQUENCE [LARGE SCALE GENOMIC DNA]</scope>
    <source>
        <strain evidence="3 4">DSM 6986</strain>
    </source>
</reference>
<name>A0A316CQC7_PSESE</name>
<dbReference type="NCBIfam" id="NF037995">
    <property type="entry name" value="TRAP_S1"/>
    <property type="match status" value="1"/>
</dbReference>